<dbReference type="EMBL" id="GBXM01096753">
    <property type="protein sequence ID" value="JAH11824.1"/>
    <property type="molecule type" value="Transcribed_RNA"/>
</dbReference>
<sequence length="44" mass="5100">MDMRKTCMPIAVRSKQETLSPSFVNATLDHTPFQLTFFLILEKI</sequence>
<proteinExistence type="predicted"/>
<accession>A0A0E9Q524</accession>
<organism evidence="1">
    <name type="scientific">Anguilla anguilla</name>
    <name type="common">European freshwater eel</name>
    <name type="synonym">Muraena anguilla</name>
    <dbReference type="NCBI Taxonomy" id="7936"/>
    <lineage>
        <taxon>Eukaryota</taxon>
        <taxon>Metazoa</taxon>
        <taxon>Chordata</taxon>
        <taxon>Craniata</taxon>
        <taxon>Vertebrata</taxon>
        <taxon>Euteleostomi</taxon>
        <taxon>Actinopterygii</taxon>
        <taxon>Neopterygii</taxon>
        <taxon>Teleostei</taxon>
        <taxon>Anguilliformes</taxon>
        <taxon>Anguillidae</taxon>
        <taxon>Anguilla</taxon>
    </lineage>
</organism>
<evidence type="ECO:0000313" key="1">
    <source>
        <dbReference type="EMBL" id="JAH11824.1"/>
    </source>
</evidence>
<reference evidence="1" key="2">
    <citation type="journal article" date="2015" name="Fish Shellfish Immunol.">
        <title>Early steps in the European eel (Anguilla anguilla)-Vibrio vulnificus interaction in the gills: Role of the RtxA13 toxin.</title>
        <authorList>
            <person name="Callol A."/>
            <person name="Pajuelo D."/>
            <person name="Ebbesson L."/>
            <person name="Teles M."/>
            <person name="MacKenzie S."/>
            <person name="Amaro C."/>
        </authorList>
    </citation>
    <scope>NUCLEOTIDE SEQUENCE</scope>
</reference>
<reference evidence="1" key="1">
    <citation type="submission" date="2014-11" db="EMBL/GenBank/DDBJ databases">
        <authorList>
            <person name="Amaro Gonzalez C."/>
        </authorList>
    </citation>
    <scope>NUCLEOTIDE SEQUENCE</scope>
</reference>
<dbReference type="AlphaFoldDB" id="A0A0E9Q524"/>
<name>A0A0E9Q524_ANGAN</name>
<protein>
    <submittedName>
        <fullName evidence="1">Uncharacterized protein</fullName>
    </submittedName>
</protein>